<feature type="compositionally biased region" description="Acidic residues" evidence="6">
    <location>
        <begin position="194"/>
        <end position="207"/>
    </location>
</feature>
<evidence type="ECO:0000256" key="3">
    <source>
        <dbReference type="ARBA" id="ARBA00022989"/>
    </source>
</evidence>
<proteinExistence type="predicted"/>
<evidence type="ECO:0000256" key="5">
    <source>
        <dbReference type="PROSITE-ProRule" id="PRU00581"/>
    </source>
</evidence>
<feature type="region of interest" description="Disordered" evidence="6">
    <location>
        <begin position="1"/>
        <end position="33"/>
    </location>
</feature>
<evidence type="ECO:0000256" key="6">
    <source>
        <dbReference type="SAM" id="MobiDB-lite"/>
    </source>
</evidence>
<keyword evidence="3 7" id="KW-1133">Transmembrane helix</keyword>
<gene>
    <name evidence="9" type="ORF">HOLleu_11920</name>
</gene>
<evidence type="ECO:0000256" key="7">
    <source>
        <dbReference type="SAM" id="Phobius"/>
    </source>
</evidence>
<dbReference type="PROSITE" id="PS51225">
    <property type="entry name" value="MARVEL"/>
    <property type="match status" value="1"/>
</dbReference>
<dbReference type="InterPro" id="IPR008253">
    <property type="entry name" value="Marvel"/>
</dbReference>
<name>A0A9Q1CAL2_HOLLE</name>
<evidence type="ECO:0000259" key="8">
    <source>
        <dbReference type="PROSITE" id="PS51225"/>
    </source>
</evidence>
<dbReference type="Proteomes" id="UP001152320">
    <property type="component" value="Chromosome 5"/>
</dbReference>
<dbReference type="EMBL" id="JAIZAY010000005">
    <property type="protein sequence ID" value="KAJ8041180.1"/>
    <property type="molecule type" value="Genomic_DNA"/>
</dbReference>
<feature type="transmembrane region" description="Helical" evidence="7">
    <location>
        <begin position="51"/>
        <end position="71"/>
    </location>
</feature>
<dbReference type="InterPro" id="IPR050578">
    <property type="entry name" value="MARVEL-CKLF_proteins"/>
</dbReference>
<comment type="caution">
    <text evidence="9">The sequence shown here is derived from an EMBL/GenBank/DDBJ whole genome shotgun (WGS) entry which is preliminary data.</text>
</comment>
<evidence type="ECO:0000256" key="1">
    <source>
        <dbReference type="ARBA" id="ARBA00004141"/>
    </source>
</evidence>
<evidence type="ECO:0000313" key="10">
    <source>
        <dbReference type="Proteomes" id="UP001152320"/>
    </source>
</evidence>
<keyword evidence="10" id="KW-1185">Reference proteome</keyword>
<feature type="transmembrane region" description="Helical" evidence="7">
    <location>
        <begin position="111"/>
        <end position="131"/>
    </location>
</feature>
<dbReference type="PANTHER" id="PTHR22776">
    <property type="entry name" value="MARVEL-CONTAINING POTENTIAL LIPID RAFT-ASSOCIATED PROTEIN"/>
    <property type="match status" value="1"/>
</dbReference>
<accession>A0A9Q1CAL2</accession>
<feature type="region of interest" description="Disordered" evidence="6">
    <location>
        <begin position="183"/>
        <end position="218"/>
    </location>
</feature>
<reference evidence="9" key="1">
    <citation type="submission" date="2021-10" db="EMBL/GenBank/DDBJ databases">
        <title>Tropical sea cucumber genome reveals ecological adaptation and Cuvierian tubules defense mechanism.</title>
        <authorList>
            <person name="Chen T."/>
        </authorList>
    </citation>
    <scope>NUCLEOTIDE SEQUENCE</scope>
    <source>
        <strain evidence="9">Nanhai2018</strain>
        <tissue evidence="9">Muscle</tissue>
    </source>
</reference>
<dbReference type="OrthoDB" id="10028364at2759"/>
<feature type="transmembrane region" description="Helical" evidence="7">
    <location>
        <begin position="77"/>
        <end position="99"/>
    </location>
</feature>
<evidence type="ECO:0000256" key="4">
    <source>
        <dbReference type="ARBA" id="ARBA00023136"/>
    </source>
</evidence>
<organism evidence="9 10">
    <name type="scientific">Holothuria leucospilota</name>
    <name type="common">Black long sea cucumber</name>
    <name type="synonym">Mertensiothuria leucospilota</name>
    <dbReference type="NCBI Taxonomy" id="206669"/>
    <lineage>
        <taxon>Eukaryota</taxon>
        <taxon>Metazoa</taxon>
        <taxon>Echinodermata</taxon>
        <taxon>Eleutherozoa</taxon>
        <taxon>Echinozoa</taxon>
        <taxon>Holothuroidea</taxon>
        <taxon>Aspidochirotacea</taxon>
        <taxon>Aspidochirotida</taxon>
        <taxon>Holothuriidae</taxon>
        <taxon>Holothuria</taxon>
    </lineage>
</organism>
<evidence type="ECO:0000256" key="2">
    <source>
        <dbReference type="ARBA" id="ARBA00022692"/>
    </source>
</evidence>
<evidence type="ECO:0000313" key="9">
    <source>
        <dbReference type="EMBL" id="KAJ8041180.1"/>
    </source>
</evidence>
<feature type="compositionally biased region" description="Polar residues" evidence="6">
    <location>
        <begin position="1"/>
        <end position="11"/>
    </location>
</feature>
<keyword evidence="2 5" id="KW-0812">Transmembrane</keyword>
<feature type="transmembrane region" description="Helical" evidence="7">
    <location>
        <begin position="143"/>
        <end position="167"/>
    </location>
</feature>
<feature type="compositionally biased region" description="Polar residues" evidence="6">
    <location>
        <begin position="18"/>
        <end position="27"/>
    </location>
</feature>
<keyword evidence="4 5" id="KW-0472">Membrane</keyword>
<sequence length="218" mass="23925">MMAPDNSTQEVTIEVDETGSQGESPSQSTSVTETTVTATTLNLNLLWVKMLPGQLTCVESFLSLLAFISILSGRTTWIFALVAVFSLLWTLFLICLHLFQLYRMFDAVPWMLAELIGTGVFVFVWFIADMILLGQLSRANTGAAFMCGLFAFLCFCVSAYIGVTFYLEQVKKQGTPMPSVAVAAEKAAEKAERDAEDDDDSNSEDSLSEMPTVNPIPK</sequence>
<protein>
    <recommendedName>
        <fullName evidence="8">MARVEL domain-containing protein</fullName>
    </recommendedName>
</protein>
<dbReference type="GO" id="GO:0016020">
    <property type="term" value="C:membrane"/>
    <property type="evidence" value="ECO:0007669"/>
    <property type="project" value="UniProtKB-SubCell"/>
</dbReference>
<dbReference type="AlphaFoldDB" id="A0A9Q1CAL2"/>
<dbReference type="PANTHER" id="PTHR22776:SF49">
    <property type="entry name" value="MARVEL DOMAIN-CONTAINING PROTEIN"/>
    <property type="match status" value="1"/>
</dbReference>
<feature type="domain" description="MARVEL" evidence="8">
    <location>
        <begin position="47"/>
        <end position="167"/>
    </location>
</feature>
<comment type="subcellular location">
    <subcellularLocation>
        <location evidence="1">Membrane</location>
        <topology evidence="1">Multi-pass membrane protein</topology>
    </subcellularLocation>
</comment>